<dbReference type="EMBL" id="CM017885">
    <property type="protein sequence ID" value="KAG1368331.1"/>
    <property type="molecule type" value="Genomic_DNA"/>
</dbReference>
<reference evidence="1" key="1">
    <citation type="journal article" date="2017" name="Gigascience">
        <title>The genome draft of coconut (Cocos nucifera).</title>
        <authorList>
            <person name="Xiao Y."/>
            <person name="Xu P."/>
            <person name="Fan H."/>
            <person name="Baudouin L."/>
            <person name="Xia W."/>
            <person name="Bocs S."/>
            <person name="Xu J."/>
            <person name="Li Q."/>
            <person name="Guo A."/>
            <person name="Zhou L."/>
            <person name="Li J."/>
            <person name="Wu Y."/>
            <person name="Ma Z."/>
            <person name="Armero A."/>
            <person name="Issali A.E."/>
            <person name="Liu N."/>
            <person name="Peng M."/>
            <person name="Yang Y."/>
        </authorList>
    </citation>
    <scope>NUCLEOTIDE SEQUENCE</scope>
    <source>
        <tissue evidence="1">Spear leaf of Hainan Tall coconut</tissue>
    </source>
</reference>
<comment type="caution">
    <text evidence="1">The sequence shown here is derived from an EMBL/GenBank/DDBJ whole genome shotgun (WGS) entry which is preliminary data.</text>
</comment>
<proteinExistence type="predicted"/>
<dbReference type="Proteomes" id="UP000797356">
    <property type="component" value="Chromosome 14"/>
</dbReference>
<accession>A0A8K0IVI4</accession>
<organism evidence="1 2">
    <name type="scientific">Cocos nucifera</name>
    <name type="common">Coconut palm</name>
    <dbReference type="NCBI Taxonomy" id="13894"/>
    <lineage>
        <taxon>Eukaryota</taxon>
        <taxon>Viridiplantae</taxon>
        <taxon>Streptophyta</taxon>
        <taxon>Embryophyta</taxon>
        <taxon>Tracheophyta</taxon>
        <taxon>Spermatophyta</taxon>
        <taxon>Magnoliopsida</taxon>
        <taxon>Liliopsida</taxon>
        <taxon>Arecaceae</taxon>
        <taxon>Arecoideae</taxon>
        <taxon>Cocoseae</taxon>
        <taxon>Attaleinae</taxon>
        <taxon>Cocos</taxon>
    </lineage>
</organism>
<gene>
    <name evidence="1" type="ORF">COCNU_14G007990</name>
</gene>
<evidence type="ECO:0000313" key="1">
    <source>
        <dbReference type="EMBL" id="KAG1368331.1"/>
    </source>
</evidence>
<dbReference type="AlphaFoldDB" id="A0A8K0IVI4"/>
<keyword evidence="2" id="KW-1185">Reference proteome</keyword>
<evidence type="ECO:0000313" key="2">
    <source>
        <dbReference type="Proteomes" id="UP000797356"/>
    </source>
</evidence>
<protein>
    <submittedName>
        <fullName evidence="1">Uncharacterized protein</fullName>
    </submittedName>
</protein>
<sequence>MMIAVFDRVGGIGVPQSENMVTCSNSHVLGLSRVNISFARTLTSKCTLVEDSNEDEPTPTA</sequence>
<reference evidence="1" key="2">
    <citation type="submission" date="2019-07" db="EMBL/GenBank/DDBJ databases">
        <authorList>
            <person name="Yang Y."/>
            <person name="Bocs S."/>
            <person name="Baudouin L."/>
        </authorList>
    </citation>
    <scope>NUCLEOTIDE SEQUENCE</scope>
    <source>
        <tissue evidence="1">Spear leaf of Hainan Tall coconut</tissue>
    </source>
</reference>
<name>A0A8K0IVI4_COCNU</name>